<organism evidence="2">
    <name type="scientific">Capitella teleta</name>
    <name type="common">Polychaete worm</name>
    <dbReference type="NCBI Taxonomy" id="283909"/>
    <lineage>
        <taxon>Eukaryota</taxon>
        <taxon>Metazoa</taxon>
        <taxon>Spiralia</taxon>
        <taxon>Lophotrochozoa</taxon>
        <taxon>Annelida</taxon>
        <taxon>Polychaeta</taxon>
        <taxon>Sedentaria</taxon>
        <taxon>Scolecida</taxon>
        <taxon>Capitellidae</taxon>
        <taxon>Capitella</taxon>
    </lineage>
</organism>
<dbReference type="EMBL" id="KB309212">
    <property type="protein sequence ID" value="ELT95192.1"/>
    <property type="molecule type" value="Genomic_DNA"/>
</dbReference>
<evidence type="ECO:0000313" key="2">
    <source>
        <dbReference type="EMBL" id="ELT95192.1"/>
    </source>
</evidence>
<evidence type="ECO:0000313" key="3">
    <source>
        <dbReference type="EnsemblMetazoa" id="CapteP187521"/>
    </source>
</evidence>
<gene>
    <name evidence="2" type="ORF">CAPTEDRAFT_187521</name>
</gene>
<feature type="region of interest" description="Disordered" evidence="1">
    <location>
        <begin position="33"/>
        <end position="86"/>
    </location>
</feature>
<reference evidence="2 4" key="2">
    <citation type="journal article" date="2013" name="Nature">
        <title>Insights into bilaterian evolution from three spiralian genomes.</title>
        <authorList>
            <person name="Simakov O."/>
            <person name="Marletaz F."/>
            <person name="Cho S.J."/>
            <person name="Edsinger-Gonzales E."/>
            <person name="Havlak P."/>
            <person name="Hellsten U."/>
            <person name="Kuo D.H."/>
            <person name="Larsson T."/>
            <person name="Lv J."/>
            <person name="Arendt D."/>
            <person name="Savage R."/>
            <person name="Osoegawa K."/>
            <person name="de Jong P."/>
            <person name="Grimwood J."/>
            <person name="Chapman J.A."/>
            <person name="Shapiro H."/>
            <person name="Aerts A."/>
            <person name="Otillar R.P."/>
            <person name="Terry A.Y."/>
            <person name="Boore J.L."/>
            <person name="Grigoriev I.V."/>
            <person name="Lindberg D.R."/>
            <person name="Seaver E.C."/>
            <person name="Weisblat D.A."/>
            <person name="Putnam N.H."/>
            <person name="Rokhsar D.S."/>
        </authorList>
    </citation>
    <scope>NUCLEOTIDE SEQUENCE</scope>
    <source>
        <strain evidence="2 4">I ESC-2004</strain>
    </source>
</reference>
<accession>R7TNR9</accession>
<evidence type="ECO:0000256" key="1">
    <source>
        <dbReference type="SAM" id="MobiDB-lite"/>
    </source>
</evidence>
<evidence type="ECO:0000313" key="4">
    <source>
        <dbReference type="Proteomes" id="UP000014760"/>
    </source>
</evidence>
<sequence>MFLLLLLLLLLFLILLVLLRVVILSFDPPPPLFTDDDNEKKKKPRKNPRESLTKQSPGKTALPASKASPRLKRNGSEKKALPHDDPVSRGEILRKIMINVNKKDIYQLPEPEFCAMCSEKESERKSFCHIGGNCPHFPHLCTRCALDLLQGVTTLTPSSSTKTQSAAVNDDDDDDNDNTLVICHESKFNVMKVGCDLCKIHINPRHEPLPHLLTSRGENLSPHTNMTLPPHPPTTTKTTTTITTATTKSATKTTTTTTKTTPPPPPPQEQQLTRQQQALFCVVIKVIIAKMKPGRFPAFLSWVEYWENLYKKPQLRLCGDLALPGSPKEFLNIKRVLGKSGAENTLDSFLESRKKRRMSSLSTINTALV</sequence>
<reference evidence="3" key="3">
    <citation type="submission" date="2015-06" db="UniProtKB">
        <authorList>
            <consortium name="EnsemblMetazoa"/>
        </authorList>
    </citation>
    <scope>IDENTIFICATION</scope>
</reference>
<feature type="region of interest" description="Disordered" evidence="1">
    <location>
        <begin position="246"/>
        <end position="270"/>
    </location>
</feature>
<proteinExistence type="predicted"/>
<dbReference type="AlphaFoldDB" id="R7TNR9"/>
<feature type="compositionally biased region" description="Basic and acidic residues" evidence="1">
    <location>
        <begin position="74"/>
        <end position="86"/>
    </location>
</feature>
<protein>
    <submittedName>
        <fullName evidence="2 3">Uncharacterized protein</fullName>
    </submittedName>
</protein>
<dbReference type="EnsemblMetazoa" id="CapteT187521">
    <property type="protein sequence ID" value="CapteP187521"/>
    <property type="gene ID" value="CapteG187521"/>
</dbReference>
<dbReference type="EMBL" id="AMQN01011963">
    <property type="status" value="NOT_ANNOTATED_CDS"/>
    <property type="molecule type" value="Genomic_DNA"/>
</dbReference>
<reference evidence="4" key="1">
    <citation type="submission" date="2012-12" db="EMBL/GenBank/DDBJ databases">
        <authorList>
            <person name="Hellsten U."/>
            <person name="Grimwood J."/>
            <person name="Chapman J.A."/>
            <person name="Shapiro H."/>
            <person name="Aerts A."/>
            <person name="Otillar R.P."/>
            <person name="Terry A.Y."/>
            <person name="Boore J.L."/>
            <person name="Simakov O."/>
            <person name="Marletaz F."/>
            <person name="Cho S.-J."/>
            <person name="Edsinger-Gonzales E."/>
            <person name="Havlak P."/>
            <person name="Kuo D.-H."/>
            <person name="Larsson T."/>
            <person name="Lv J."/>
            <person name="Arendt D."/>
            <person name="Savage R."/>
            <person name="Osoegawa K."/>
            <person name="de Jong P."/>
            <person name="Lindberg D.R."/>
            <person name="Seaver E.C."/>
            <person name="Weisblat D.A."/>
            <person name="Putnam N.H."/>
            <person name="Grigoriev I.V."/>
            <person name="Rokhsar D.S."/>
        </authorList>
    </citation>
    <scope>NUCLEOTIDE SEQUENCE</scope>
    <source>
        <strain evidence="4">I ESC-2004</strain>
    </source>
</reference>
<feature type="compositionally biased region" description="Low complexity" evidence="1">
    <location>
        <begin position="246"/>
        <end position="260"/>
    </location>
</feature>
<dbReference type="Proteomes" id="UP000014760">
    <property type="component" value="Unassembled WGS sequence"/>
</dbReference>
<name>R7TNR9_CAPTE</name>
<dbReference type="HOGENOM" id="CLU_750605_0_0_1"/>
<keyword evidence="4" id="KW-1185">Reference proteome</keyword>